<sequence length="308" mass="34345" precursor="true">MRIGLLTLLCCAHLLFAHADCSAAELILSTLDGRELVGQLDERTDDQTAWVRSEAAGIALTSAVSWDAVVTVESEGQAVDLVTLREQHDAYVTAAKFDFSPGVSSASVDSVGADAISQRYRRAVGSRLLGENSGRARATSLQIIDVQLANLDRDAAPDGFLLSLALLDQYGQPVAVRGSLYAQLWTEHRPWNEARLTERERFRRDETWTQAVRPHEFVDGVMTVQLKFRHLEPQEEFDLLPDAELTIRLTAFGAGNFAMSTPVCVRPYDRYRDHRQHAVGDRYLPRELPGVIGRKNTSRTDGLWQAWP</sequence>
<organism evidence="2 3">
    <name type="scientific">Adhaeretor mobilis</name>
    <dbReference type="NCBI Taxonomy" id="1930276"/>
    <lineage>
        <taxon>Bacteria</taxon>
        <taxon>Pseudomonadati</taxon>
        <taxon>Planctomycetota</taxon>
        <taxon>Planctomycetia</taxon>
        <taxon>Pirellulales</taxon>
        <taxon>Lacipirellulaceae</taxon>
        <taxon>Adhaeretor</taxon>
    </lineage>
</organism>
<dbReference type="RefSeq" id="WP_145060245.1">
    <property type="nucleotide sequence ID" value="NZ_CP036263.1"/>
</dbReference>
<name>A0A517MVP8_9BACT</name>
<dbReference type="Proteomes" id="UP000319852">
    <property type="component" value="Chromosome"/>
</dbReference>
<dbReference type="OrthoDB" id="260020at2"/>
<reference evidence="2 3" key="1">
    <citation type="submission" date="2019-02" db="EMBL/GenBank/DDBJ databases">
        <title>Deep-cultivation of Planctomycetes and their phenomic and genomic characterization uncovers novel biology.</title>
        <authorList>
            <person name="Wiegand S."/>
            <person name="Jogler M."/>
            <person name="Boedeker C."/>
            <person name="Pinto D."/>
            <person name="Vollmers J."/>
            <person name="Rivas-Marin E."/>
            <person name="Kohn T."/>
            <person name="Peeters S.H."/>
            <person name="Heuer A."/>
            <person name="Rast P."/>
            <person name="Oberbeckmann S."/>
            <person name="Bunk B."/>
            <person name="Jeske O."/>
            <person name="Meyerdierks A."/>
            <person name="Storesund J.E."/>
            <person name="Kallscheuer N."/>
            <person name="Luecker S."/>
            <person name="Lage O.M."/>
            <person name="Pohl T."/>
            <person name="Merkel B.J."/>
            <person name="Hornburger P."/>
            <person name="Mueller R.-W."/>
            <person name="Bruemmer F."/>
            <person name="Labrenz M."/>
            <person name="Spormann A.M."/>
            <person name="Op den Camp H."/>
            <person name="Overmann J."/>
            <person name="Amann R."/>
            <person name="Jetten M.S.M."/>
            <person name="Mascher T."/>
            <person name="Medema M.H."/>
            <person name="Devos D.P."/>
            <person name="Kaster A.-K."/>
            <person name="Ovreas L."/>
            <person name="Rohde M."/>
            <person name="Galperin M.Y."/>
            <person name="Jogler C."/>
        </authorList>
    </citation>
    <scope>NUCLEOTIDE SEQUENCE [LARGE SCALE GENOMIC DNA]</scope>
    <source>
        <strain evidence="2 3">HG15A2</strain>
    </source>
</reference>
<dbReference type="KEGG" id="amob:HG15A2_22410"/>
<evidence type="ECO:0000313" key="3">
    <source>
        <dbReference type="Proteomes" id="UP000319852"/>
    </source>
</evidence>
<keyword evidence="3" id="KW-1185">Reference proteome</keyword>
<feature type="signal peptide" evidence="1">
    <location>
        <begin position="1"/>
        <end position="19"/>
    </location>
</feature>
<feature type="chain" id="PRO_5021807146" evidence="1">
    <location>
        <begin position="20"/>
        <end position="308"/>
    </location>
</feature>
<protein>
    <submittedName>
        <fullName evidence="2">Uncharacterized protein</fullName>
    </submittedName>
</protein>
<evidence type="ECO:0000313" key="2">
    <source>
        <dbReference type="EMBL" id="QDS98953.1"/>
    </source>
</evidence>
<keyword evidence="1" id="KW-0732">Signal</keyword>
<accession>A0A517MVP8</accession>
<dbReference type="AlphaFoldDB" id="A0A517MVP8"/>
<evidence type="ECO:0000256" key="1">
    <source>
        <dbReference type="SAM" id="SignalP"/>
    </source>
</evidence>
<gene>
    <name evidence="2" type="ORF">HG15A2_22410</name>
</gene>
<dbReference type="EMBL" id="CP036263">
    <property type="protein sequence ID" value="QDS98953.1"/>
    <property type="molecule type" value="Genomic_DNA"/>
</dbReference>
<proteinExistence type="predicted"/>